<evidence type="ECO:0000313" key="1">
    <source>
        <dbReference type="EMBL" id="CAE7261185.1"/>
    </source>
</evidence>
<dbReference type="EMBL" id="CAJNIZ010007781">
    <property type="protein sequence ID" value="CAE7261185.1"/>
    <property type="molecule type" value="Genomic_DNA"/>
</dbReference>
<reference evidence="1" key="1">
    <citation type="submission" date="2021-02" db="EMBL/GenBank/DDBJ databases">
        <authorList>
            <person name="Dougan E. K."/>
            <person name="Rhodes N."/>
            <person name="Thang M."/>
            <person name="Chan C."/>
        </authorList>
    </citation>
    <scope>NUCLEOTIDE SEQUENCE</scope>
</reference>
<comment type="caution">
    <text evidence="1">The sequence shown here is derived from an EMBL/GenBank/DDBJ whole genome shotgun (WGS) entry which is preliminary data.</text>
</comment>
<gene>
    <name evidence="1" type="ORF">SPIL2461_LOCUS5480</name>
</gene>
<protein>
    <submittedName>
        <fullName evidence="1">Uncharacterized protein</fullName>
    </submittedName>
</protein>
<keyword evidence="2" id="KW-1185">Reference proteome</keyword>
<dbReference type="AlphaFoldDB" id="A0A812MM18"/>
<feature type="non-terminal residue" evidence="1">
    <location>
        <position position="204"/>
    </location>
</feature>
<dbReference type="OrthoDB" id="420410at2759"/>
<evidence type="ECO:0000313" key="2">
    <source>
        <dbReference type="Proteomes" id="UP000649617"/>
    </source>
</evidence>
<sequence length="204" mass="23275">VELLKSACSFGKVVLVTLARAPWVSESCKNFYVSVGRLINQLKVPIVYAQEGIQVDYNKSQMSSDEEIERFWSTVKGKAIARECRQFYSQYEGQSWKNVISIGDSDFERLGTQSAMEDYMKERGIEQDGQLVDVGGHMYKVRTKTFKMVDEPTIEELTVEVEMLKAWLPLMVKLDSSFDVNLNNADDPEVLQSIEKTLRGEKSH</sequence>
<proteinExistence type="predicted"/>
<accession>A0A812MM18</accession>
<organism evidence="1 2">
    <name type="scientific">Symbiodinium pilosum</name>
    <name type="common">Dinoflagellate</name>
    <dbReference type="NCBI Taxonomy" id="2952"/>
    <lineage>
        <taxon>Eukaryota</taxon>
        <taxon>Sar</taxon>
        <taxon>Alveolata</taxon>
        <taxon>Dinophyceae</taxon>
        <taxon>Suessiales</taxon>
        <taxon>Symbiodiniaceae</taxon>
        <taxon>Symbiodinium</taxon>
    </lineage>
</organism>
<dbReference type="PANTHER" id="PTHR38899">
    <property type="entry name" value="DOMAIN OOKINETE PROTEIN, PUTATIVE-RELATED"/>
    <property type="match status" value="1"/>
</dbReference>
<dbReference type="Proteomes" id="UP000649617">
    <property type="component" value="Unassembled WGS sequence"/>
</dbReference>
<dbReference type="PANTHER" id="PTHR38899:SF1">
    <property type="entry name" value="PROTEIN KINASE"/>
    <property type="match status" value="1"/>
</dbReference>
<name>A0A812MM18_SYMPI</name>